<feature type="region of interest" description="Disordered" evidence="2">
    <location>
        <begin position="1"/>
        <end position="43"/>
    </location>
</feature>
<evidence type="ECO:0000313" key="4">
    <source>
        <dbReference type="RefSeq" id="XP_021865608.1"/>
    </source>
</evidence>
<dbReference type="RefSeq" id="XP_021865608.1">
    <property type="nucleotide sequence ID" value="XM_022009916.2"/>
</dbReference>
<evidence type="ECO:0000313" key="3">
    <source>
        <dbReference type="Proteomes" id="UP000813463"/>
    </source>
</evidence>
<name>A0A9R0JER9_SPIOL</name>
<proteinExistence type="predicted"/>
<evidence type="ECO:0000256" key="2">
    <source>
        <dbReference type="SAM" id="MobiDB-lite"/>
    </source>
</evidence>
<dbReference type="OrthoDB" id="633301at2759"/>
<keyword evidence="1" id="KW-0175">Coiled coil</keyword>
<reference evidence="3" key="1">
    <citation type="journal article" date="2021" name="Nat. Commun.">
        <title>Genomic analyses provide insights into spinach domestication and the genetic basis of agronomic traits.</title>
        <authorList>
            <person name="Cai X."/>
            <person name="Sun X."/>
            <person name="Xu C."/>
            <person name="Sun H."/>
            <person name="Wang X."/>
            <person name="Ge C."/>
            <person name="Zhang Z."/>
            <person name="Wang Q."/>
            <person name="Fei Z."/>
            <person name="Jiao C."/>
            <person name="Wang Q."/>
        </authorList>
    </citation>
    <scope>NUCLEOTIDE SEQUENCE [LARGE SCALE GENOMIC DNA]</scope>
    <source>
        <strain evidence="3">cv. Varoflay</strain>
    </source>
</reference>
<evidence type="ECO:0000256" key="1">
    <source>
        <dbReference type="SAM" id="Coils"/>
    </source>
</evidence>
<feature type="compositionally biased region" description="Basic residues" evidence="2">
    <location>
        <begin position="1"/>
        <end position="17"/>
    </location>
</feature>
<keyword evidence="3" id="KW-1185">Reference proteome</keyword>
<organism evidence="3 4">
    <name type="scientific">Spinacia oleracea</name>
    <name type="common">Spinach</name>
    <dbReference type="NCBI Taxonomy" id="3562"/>
    <lineage>
        <taxon>Eukaryota</taxon>
        <taxon>Viridiplantae</taxon>
        <taxon>Streptophyta</taxon>
        <taxon>Embryophyta</taxon>
        <taxon>Tracheophyta</taxon>
        <taxon>Spermatophyta</taxon>
        <taxon>Magnoliopsida</taxon>
        <taxon>eudicotyledons</taxon>
        <taxon>Gunneridae</taxon>
        <taxon>Pentapetalae</taxon>
        <taxon>Caryophyllales</taxon>
        <taxon>Chenopodiaceae</taxon>
        <taxon>Chenopodioideae</taxon>
        <taxon>Anserineae</taxon>
        <taxon>Spinacia</taxon>
    </lineage>
</organism>
<sequence length="411" mass="45701">MEDDKKKKKTKKKKNKQQTKPAVADDTASSNAGETSSVGTVSGEQDNVSNIVIEDKLLPNANGSVTVDGEKQNWMLEEARLRDLVKQLLYEKDSYVQRQADLEMRMKQLQSENDSWHQKEVSLEQRISQLLQANSALNFKEKNLLDKIQHIEQEKLVLVGKENFCNEVIATLNNENSKLKIQVLELEGAKNSLSEENNQLLDNISVLQSRVQDLEMSLATAVSPADIQKDASEKENFNIEMEETYALIGKLMTENADLVEKVNELSMELGQRTVVPDVTSVNIPDYSSSDPVSRYNEDSREDLSLSTKSVKLSITAATGDERRVIDELDSDYSNVVRHSSETSVSGEIVQIPLDENEIQDLEAQASIEVGDESVPLADAPLIGAPFRLISFVAKFVSGADLVNQDPSNSLQ</sequence>
<dbReference type="Proteomes" id="UP000813463">
    <property type="component" value="Chromosome 5"/>
</dbReference>
<dbReference type="KEGG" id="soe:110804336"/>
<dbReference type="AlphaFoldDB" id="A0A9R0JER9"/>
<protein>
    <submittedName>
        <fullName evidence="4">Interactor of constitutive active ROPs 2, chloroplastic</fullName>
    </submittedName>
</protein>
<dbReference type="GeneID" id="110804336"/>
<reference evidence="4" key="2">
    <citation type="submission" date="2025-08" db="UniProtKB">
        <authorList>
            <consortium name="RefSeq"/>
        </authorList>
    </citation>
    <scope>IDENTIFICATION</scope>
    <source>
        <tissue evidence="4">Leaf</tissue>
    </source>
</reference>
<accession>A0A9R0JER9</accession>
<feature type="coiled-coil region" evidence="1">
    <location>
        <begin position="169"/>
        <end position="217"/>
    </location>
</feature>
<feature type="compositionally biased region" description="Polar residues" evidence="2">
    <location>
        <begin position="27"/>
        <end position="43"/>
    </location>
</feature>
<gene>
    <name evidence="4" type="primary">LOC110804336</name>
</gene>
<feature type="coiled-coil region" evidence="1">
    <location>
        <begin position="92"/>
        <end position="126"/>
    </location>
</feature>